<organism evidence="4 5">
    <name type="scientific">Psychrobacillus faecigallinarum</name>
    <dbReference type="NCBI Taxonomy" id="2762235"/>
    <lineage>
        <taxon>Bacteria</taxon>
        <taxon>Bacillati</taxon>
        <taxon>Bacillota</taxon>
        <taxon>Bacilli</taxon>
        <taxon>Bacillales</taxon>
        <taxon>Bacillaceae</taxon>
        <taxon>Psychrobacillus</taxon>
    </lineage>
</organism>
<evidence type="ECO:0000259" key="3">
    <source>
        <dbReference type="Pfam" id="PF18705"/>
    </source>
</evidence>
<comment type="caution">
    <text evidence="4">The sequence shown here is derived from an EMBL/GenBank/DDBJ whole genome shotgun (WGS) entry which is preliminary data.</text>
</comment>
<protein>
    <submittedName>
        <fullName evidence="4">DUF4179 domain-containing protein</fullName>
    </submittedName>
</protein>
<sequence>MFEREEEMINESKKRLDEVSIPDELVNSAIQEGLQKAKAKRRKRRKTIWTLGVAAVLMLAFTTSIRVSPAFASAVASIPGLERFVHILQPEFDKGLEAIIENEYYEPIAISQTRNNITFTLDGVIIDETGAEIFYTLEAPRSIKNIDYGDIKFLNGDRELVGSIAYNSPNQEDDNRKTDKFSFTFVDIEKFKTKDFTIKFEVKEGREDLTSFEIPFTIKNDLMNGKVFEVNEEVVIDGQKVFVEEVKIYPLRVALTMRFDEGNDMVLLQFEDIRLEDEKGEVWSSIRNGSSGFGGLGDLEKTFFLQSNYFKEPKELYLKFDKVQALPKKESYLLVDFSKKEILEQPSFEKIKVTKILSGGLELEYKPIKENHTYSLFSRGENANGEYVDIPYQSSWQDEEYQYASIQLEGNIMNPVKLPFDAYPNYLKGSASIQIK</sequence>
<dbReference type="InterPro" id="IPR040680">
    <property type="entry name" value="DUF5643"/>
</dbReference>
<evidence type="ECO:0000256" key="1">
    <source>
        <dbReference type="SAM" id="Phobius"/>
    </source>
</evidence>
<keyword evidence="5" id="KW-1185">Reference proteome</keyword>
<proteinExistence type="predicted"/>
<keyword evidence="1" id="KW-1133">Transmembrane helix</keyword>
<feature type="domain" description="DUF5643" evidence="3">
    <location>
        <begin position="226"/>
        <end position="336"/>
    </location>
</feature>
<dbReference type="Pfam" id="PF18705">
    <property type="entry name" value="DUF5643"/>
    <property type="match status" value="1"/>
</dbReference>
<name>A0ABR8R8H8_9BACI</name>
<evidence type="ECO:0000259" key="2">
    <source>
        <dbReference type="Pfam" id="PF13786"/>
    </source>
</evidence>
<dbReference type="Proteomes" id="UP000640786">
    <property type="component" value="Unassembled WGS sequence"/>
</dbReference>
<dbReference type="Gene3D" id="2.60.40.1630">
    <property type="entry name" value="bacillus anthracis domain"/>
    <property type="match status" value="1"/>
</dbReference>
<reference evidence="4 5" key="1">
    <citation type="submission" date="2020-08" db="EMBL/GenBank/DDBJ databases">
        <title>A Genomic Blueprint of the Chicken Gut Microbiome.</title>
        <authorList>
            <person name="Gilroy R."/>
            <person name="Ravi A."/>
            <person name="Getino M."/>
            <person name="Pursley I."/>
            <person name="Horton D.L."/>
            <person name="Alikhan N.-F."/>
            <person name="Baker D."/>
            <person name="Gharbi K."/>
            <person name="Hall N."/>
            <person name="Watson M."/>
            <person name="Adriaenssens E.M."/>
            <person name="Foster-Nyarko E."/>
            <person name="Jarju S."/>
            <person name="Secka A."/>
            <person name="Antonio M."/>
            <person name="Oren A."/>
            <person name="Chaudhuri R."/>
            <person name="La Ragione R.M."/>
            <person name="Hildebrand F."/>
            <person name="Pallen M.J."/>
        </authorList>
    </citation>
    <scope>NUCLEOTIDE SEQUENCE [LARGE SCALE GENOMIC DNA]</scope>
    <source>
        <strain evidence="4 5">Sa2BUA9</strain>
    </source>
</reference>
<evidence type="ECO:0000313" key="5">
    <source>
        <dbReference type="Proteomes" id="UP000640786"/>
    </source>
</evidence>
<keyword evidence="1" id="KW-0472">Membrane</keyword>
<accession>A0ABR8R8H8</accession>
<dbReference type="EMBL" id="JACSQO010000003">
    <property type="protein sequence ID" value="MBD7944046.1"/>
    <property type="molecule type" value="Genomic_DNA"/>
</dbReference>
<feature type="domain" description="DUF4179" evidence="2">
    <location>
        <begin position="43"/>
        <end position="138"/>
    </location>
</feature>
<keyword evidence="1" id="KW-0812">Transmembrane</keyword>
<evidence type="ECO:0000313" key="4">
    <source>
        <dbReference type="EMBL" id="MBD7944046.1"/>
    </source>
</evidence>
<dbReference type="InterPro" id="IPR025436">
    <property type="entry name" value="DUF4179"/>
</dbReference>
<dbReference type="RefSeq" id="WP_191696945.1">
    <property type="nucleotide sequence ID" value="NZ_JACSQO010000003.1"/>
</dbReference>
<gene>
    <name evidence="4" type="ORF">H9650_07930</name>
</gene>
<dbReference type="Pfam" id="PF13786">
    <property type="entry name" value="DUF4179"/>
    <property type="match status" value="1"/>
</dbReference>
<feature type="transmembrane region" description="Helical" evidence="1">
    <location>
        <begin position="48"/>
        <end position="67"/>
    </location>
</feature>